<gene>
    <name evidence="6" type="ORF">BAQU_1892</name>
</gene>
<dbReference type="InterPro" id="IPR003313">
    <property type="entry name" value="AraC-bd"/>
</dbReference>
<evidence type="ECO:0000256" key="3">
    <source>
        <dbReference type="ARBA" id="ARBA00023159"/>
    </source>
</evidence>
<accession>A0A261G147</accession>
<evidence type="ECO:0000256" key="1">
    <source>
        <dbReference type="ARBA" id="ARBA00023015"/>
    </source>
</evidence>
<dbReference type="EMBL" id="MWXA01000009">
    <property type="protein sequence ID" value="OZG65152.1"/>
    <property type="molecule type" value="Genomic_DNA"/>
</dbReference>
<dbReference type="Pfam" id="PF02311">
    <property type="entry name" value="AraC_binding"/>
    <property type="match status" value="1"/>
</dbReference>
<dbReference type="GO" id="GO:0003700">
    <property type="term" value="F:DNA-binding transcription factor activity"/>
    <property type="evidence" value="ECO:0007669"/>
    <property type="project" value="InterPro"/>
</dbReference>
<sequence length="276" mass="32239">MEHVVNVLPGAFSRPERFRIQMAGITYPDRSYHIVREDSDIYCMEYVIDGKGDVTCDDRRVFPVGGDAYILPPHTAHDYRSSMNQPYKKIWVNMSGLLCDALYREYHLNDSILFAQVPVRPLFQELLELCERNSGSQPQDIERASSLLIHDIFARLAERHIDEQLSSTQNRYAKIIKDMLDRKVEDNITLDNVSREIGISVSQISRIFRHAYGQSAYRYYLMQRMQLARELLNNTGMRIKEIASRLAYADAHYFSTQFRMFTGESPRHYRNQHATD</sequence>
<dbReference type="SMART" id="SM00342">
    <property type="entry name" value="HTH_ARAC"/>
    <property type="match status" value="1"/>
</dbReference>
<organism evidence="6 7">
    <name type="scientific">Bifidobacterium aquikefiri</name>
    <dbReference type="NCBI Taxonomy" id="1653207"/>
    <lineage>
        <taxon>Bacteria</taxon>
        <taxon>Bacillati</taxon>
        <taxon>Actinomycetota</taxon>
        <taxon>Actinomycetes</taxon>
        <taxon>Bifidobacteriales</taxon>
        <taxon>Bifidobacteriaceae</taxon>
        <taxon>Bifidobacterium</taxon>
    </lineage>
</organism>
<evidence type="ECO:0000313" key="6">
    <source>
        <dbReference type="EMBL" id="OZG65152.1"/>
    </source>
</evidence>
<dbReference type="OrthoDB" id="2060755at2"/>
<dbReference type="PROSITE" id="PS01124">
    <property type="entry name" value="HTH_ARAC_FAMILY_2"/>
    <property type="match status" value="1"/>
</dbReference>
<dbReference type="PANTHER" id="PTHR46796:SF7">
    <property type="entry name" value="ARAC FAMILY TRANSCRIPTIONAL REGULATOR"/>
    <property type="match status" value="1"/>
</dbReference>
<evidence type="ECO:0000256" key="4">
    <source>
        <dbReference type="ARBA" id="ARBA00023163"/>
    </source>
</evidence>
<evidence type="ECO:0000259" key="5">
    <source>
        <dbReference type="PROSITE" id="PS01124"/>
    </source>
</evidence>
<dbReference type="RefSeq" id="WP_094695096.1">
    <property type="nucleotide sequence ID" value="NZ_JBDNSG010000015.1"/>
</dbReference>
<keyword evidence="3" id="KW-0010">Activator</keyword>
<dbReference type="Gene3D" id="2.60.120.280">
    <property type="entry name" value="Regulatory protein AraC"/>
    <property type="match status" value="1"/>
</dbReference>
<dbReference type="InterPro" id="IPR018062">
    <property type="entry name" value="HTH_AraC-typ_CS"/>
</dbReference>
<dbReference type="GO" id="GO:0043565">
    <property type="term" value="F:sequence-specific DNA binding"/>
    <property type="evidence" value="ECO:0007669"/>
    <property type="project" value="InterPro"/>
</dbReference>
<keyword evidence="7" id="KW-1185">Reference proteome</keyword>
<protein>
    <submittedName>
        <fullName evidence="6">Transcriptional regulator, AraC family</fullName>
    </submittedName>
</protein>
<keyword evidence="4" id="KW-0804">Transcription</keyword>
<dbReference type="SUPFAM" id="SSF51215">
    <property type="entry name" value="Regulatory protein AraC"/>
    <property type="match status" value="1"/>
</dbReference>
<dbReference type="InterPro" id="IPR037923">
    <property type="entry name" value="HTH-like"/>
</dbReference>
<dbReference type="GeneID" id="98296534"/>
<dbReference type="PROSITE" id="PS00041">
    <property type="entry name" value="HTH_ARAC_FAMILY_1"/>
    <property type="match status" value="1"/>
</dbReference>
<reference evidence="6 7" key="1">
    <citation type="journal article" date="2017" name="BMC Genomics">
        <title>Comparative genomic and phylogenomic analyses of the Bifidobacteriaceae family.</title>
        <authorList>
            <person name="Lugli G.A."/>
            <person name="Milani C."/>
            <person name="Turroni F."/>
            <person name="Duranti S."/>
            <person name="Mancabelli L."/>
            <person name="Mangifesta M."/>
            <person name="Ferrario C."/>
            <person name="Modesto M."/>
            <person name="Mattarelli P."/>
            <person name="Jiri K."/>
            <person name="van Sinderen D."/>
            <person name="Ventura M."/>
        </authorList>
    </citation>
    <scope>NUCLEOTIDE SEQUENCE [LARGE SCALE GENOMIC DNA]</scope>
    <source>
        <strain evidence="6 7">LMG 28769</strain>
    </source>
</reference>
<proteinExistence type="predicted"/>
<evidence type="ECO:0000313" key="7">
    <source>
        <dbReference type="Proteomes" id="UP000216451"/>
    </source>
</evidence>
<keyword evidence="2" id="KW-0238">DNA-binding</keyword>
<dbReference type="PANTHER" id="PTHR46796">
    <property type="entry name" value="HTH-TYPE TRANSCRIPTIONAL ACTIVATOR RHAS-RELATED"/>
    <property type="match status" value="1"/>
</dbReference>
<dbReference type="Proteomes" id="UP000216451">
    <property type="component" value="Unassembled WGS sequence"/>
</dbReference>
<comment type="caution">
    <text evidence="6">The sequence shown here is derived from an EMBL/GenBank/DDBJ whole genome shotgun (WGS) entry which is preliminary data.</text>
</comment>
<feature type="domain" description="HTH araC/xylS-type" evidence="5">
    <location>
        <begin position="170"/>
        <end position="272"/>
    </location>
</feature>
<dbReference type="InterPro" id="IPR018060">
    <property type="entry name" value="HTH_AraC"/>
</dbReference>
<dbReference type="AlphaFoldDB" id="A0A261G147"/>
<dbReference type="InterPro" id="IPR009057">
    <property type="entry name" value="Homeodomain-like_sf"/>
</dbReference>
<dbReference type="SUPFAM" id="SSF46689">
    <property type="entry name" value="Homeodomain-like"/>
    <property type="match status" value="2"/>
</dbReference>
<dbReference type="InterPro" id="IPR050204">
    <property type="entry name" value="AraC_XylS_family_regulators"/>
</dbReference>
<evidence type="ECO:0000256" key="2">
    <source>
        <dbReference type="ARBA" id="ARBA00023125"/>
    </source>
</evidence>
<dbReference type="Pfam" id="PF12833">
    <property type="entry name" value="HTH_18"/>
    <property type="match status" value="1"/>
</dbReference>
<keyword evidence="1" id="KW-0805">Transcription regulation</keyword>
<dbReference type="Gene3D" id="1.10.10.60">
    <property type="entry name" value="Homeodomain-like"/>
    <property type="match status" value="1"/>
</dbReference>
<name>A0A261G147_9BIFI</name>